<dbReference type="Proteomes" id="UP001233999">
    <property type="component" value="Unassembled WGS sequence"/>
</dbReference>
<evidence type="ECO:0000256" key="1">
    <source>
        <dbReference type="SAM" id="MobiDB-lite"/>
    </source>
</evidence>
<evidence type="ECO:0000313" key="2">
    <source>
        <dbReference type="EMBL" id="KAJ9578883.1"/>
    </source>
</evidence>
<reference evidence="2" key="2">
    <citation type="submission" date="2023-05" db="EMBL/GenBank/DDBJ databases">
        <authorList>
            <person name="Fouks B."/>
        </authorList>
    </citation>
    <scope>NUCLEOTIDE SEQUENCE</scope>
    <source>
        <strain evidence="2">Stay&amp;Tobe</strain>
        <tissue evidence="2">Testes</tissue>
    </source>
</reference>
<proteinExistence type="predicted"/>
<protein>
    <submittedName>
        <fullName evidence="2">Uncharacterized protein</fullName>
    </submittedName>
</protein>
<reference evidence="2" key="1">
    <citation type="journal article" date="2023" name="IScience">
        <title>Live-bearing cockroach genome reveals convergent evolutionary mechanisms linked to viviparity in insects and beyond.</title>
        <authorList>
            <person name="Fouks B."/>
            <person name="Harrison M.C."/>
            <person name="Mikhailova A.A."/>
            <person name="Marchal E."/>
            <person name="English S."/>
            <person name="Carruthers M."/>
            <person name="Jennings E.C."/>
            <person name="Chiamaka E.L."/>
            <person name="Frigard R.A."/>
            <person name="Pippel M."/>
            <person name="Attardo G.M."/>
            <person name="Benoit J.B."/>
            <person name="Bornberg-Bauer E."/>
            <person name="Tobe S.S."/>
        </authorList>
    </citation>
    <scope>NUCLEOTIDE SEQUENCE</scope>
    <source>
        <strain evidence="2">Stay&amp;Tobe</strain>
    </source>
</reference>
<evidence type="ECO:0000313" key="3">
    <source>
        <dbReference type="Proteomes" id="UP001233999"/>
    </source>
</evidence>
<dbReference type="AlphaFoldDB" id="A0AAD7ZE51"/>
<organism evidence="2 3">
    <name type="scientific">Diploptera punctata</name>
    <name type="common">Pacific beetle cockroach</name>
    <dbReference type="NCBI Taxonomy" id="6984"/>
    <lineage>
        <taxon>Eukaryota</taxon>
        <taxon>Metazoa</taxon>
        <taxon>Ecdysozoa</taxon>
        <taxon>Arthropoda</taxon>
        <taxon>Hexapoda</taxon>
        <taxon>Insecta</taxon>
        <taxon>Pterygota</taxon>
        <taxon>Neoptera</taxon>
        <taxon>Polyneoptera</taxon>
        <taxon>Dictyoptera</taxon>
        <taxon>Blattodea</taxon>
        <taxon>Blaberoidea</taxon>
        <taxon>Blaberidae</taxon>
        <taxon>Diplopterinae</taxon>
        <taxon>Diploptera</taxon>
    </lineage>
</organism>
<sequence>ISLTSQGLLPLVQDVRPSKAFALAGCECTGVRSRREAAILWHLFKTWEDNFNIDYGFALFCGNVQNFFVVTEIESEDIFKDCNKVYIGKTNQTQFAGEDVGKNIYIDEWSLEDEFWKKDGLMEDVMDSFITSLGGMDPSEEEDNSENGRYRVDKEGSDHADDSLCVLTSLTLLTYE</sequence>
<feature type="region of interest" description="Disordered" evidence="1">
    <location>
        <begin position="132"/>
        <end position="157"/>
    </location>
</feature>
<keyword evidence="3" id="KW-1185">Reference proteome</keyword>
<feature type="non-terminal residue" evidence="2">
    <location>
        <position position="176"/>
    </location>
</feature>
<dbReference type="EMBL" id="JASPKZ010008856">
    <property type="protein sequence ID" value="KAJ9578883.1"/>
    <property type="molecule type" value="Genomic_DNA"/>
</dbReference>
<accession>A0AAD7ZE51</accession>
<comment type="caution">
    <text evidence="2">The sequence shown here is derived from an EMBL/GenBank/DDBJ whole genome shotgun (WGS) entry which is preliminary data.</text>
</comment>
<name>A0AAD7ZE51_DIPPU</name>
<feature type="compositionally biased region" description="Basic and acidic residues" evidence="1">
    <location>
        <begin position="146"/>
        <end position="157"/>
    </location>
</feature>
<gene>
    <name evidence="2" type="ORF">L9F63_004897</name>
</gene>
<feature type="non-terminal residue" evidence="2">
    <location>
        <position position="1"/>
    </location>
</feature>